<feature type="coiled-coil region" evidence="5">
    <location>
        <begin position="552"/>
        <end position="604"/>
    </location>
</feature>
<dbReference type="SUPFAM" id="SSF52540">
    <property type="entry name" value="P-loop containing nucleoside triphosphate hydrolases"/>
    <property type="match status" value="1"/>
</dbReference>
<dbReference type="GO" id="GO:0016787">
    <property type="term" value="F:hydrolase activity"/>
    <property type="evidence" value="ECO:0007669"/>
    <property type="project" value="UniProtKB-KW"/>
</dbReference>
<protein>
    <recommendedName>
        <fullName evidence="4">ATP-dependent RNA helicase</fullName>
        <ecNumber evidence="4">3.6.4.13</ecNumber>
    </recommendedName>
</protein>
<evidence type="ECO:0000256" key="1">
    <source>
        <dbReference type="ARBA" id="ARBA00022741"/>
    </source>
</evidence>
<keyword evidence="5" id="KW-0175">Coiled coil</keyword>
<dbReference type="Gene3D" id="3.40.50.300">
    <property type="entry name" value="P-loop containing nucleotide triphosphate hydrolases"/>
    <property type="match status" value="1"/>
</dbReference>
<evidence type="ECO:0000256" key="2">
    <source>
        <dbReference type="ARBA" id="ARBA00022801"/>
    </source>
</evidence>
<keyword evidence="1 4" id="KW-0547">Nucleotide-binding</keyword>
<comment type="catalytic activity">
    <reaction evidence="4">
        <text>ATP + H2O = ADP + phosphate + H(+)</text>
        <dbReference type="Rhea" id="RHEA:13065"/>
        <dbReference type="ChEBI" id="CHEBI:15377"/>
        <dbReference type="ChEBI" id="CHEBI:15378"/>
        <dbReference type="ChEBI" id="CHEBI:30616"/>
        <dbReference type="ChEBI" id="CHEBI:43474"/>
        <dbReference type="ChEBI" id="CHEBI:456216"/>
        <dbReference type="EC" id="3.6.4.13"/>
    </reaction>
</comment>
<dbReference type="PROSITE" id="PS51192">
    <property type="entry name" value="HELICASE_ATP_BIND_1"/>
    <property type="match status" value="1"/>
</dbReference>
<keyword evidence="4 9" id="KW-0347">Helicase</keyword>
<accession>A0AAD8XY88</accession>
<feature type="domain" description="Helicase ATP-binding" evidence="8">
    <location>
        <begin position="218"/>
        <end position="473"/>
    </location>
</feature>
<feature type="compositionally biased region" description="Basic and acidic residues" evidence="6">
    <location>
        <begin position="830"/>
        <end position="843"/>
    </location>
</feature>
<evidence type="ECO:0000259" key="8">
    <source>
        <dbReference type="PROSITE" id="PS51192"/>
    </source>
</evidence>
<dbReference type="InterPro" id="IPR011545">
    <property type="entry name" value="DEAD/DEAH_box_helicase_dom"/>
</dbReference>
<keyword evidence="2 4" id="KW-0378">Hydrolase</keyword>
<dbReference type="Proteomes" id="UP001224775">
    <property type="component" value="Unassembled WGS sequence"/>
</dbReference>
<dbReference type="GO" id="GO:0005524">
    <property type="term" value="F:ATP binding"/>
    <property type="evidence" value="ECO:0007669"/>
    <property type="project" value="UniProtKB-UniRule"/>
</dbReference>
<dbReference type="Pfam" id="PF00270">
    <property type="entry name" value="DEAD"/>
    <property type="match status" value="1"/>
</dbReference>
<feature type="region of interest" description="Disordered" evidence="6">
    <location>
        <begin position="286"/>
        <end position="311"/>
    </location>
</feature>
<dbReference type="InterPro" id="IPR014001">
    <property type="entry name" value="Helicase_ATP-bd"/>
</dbReference>
<dbReference type="EC" id="3.6.4.13" evidence="4"/>
<keyword evidence="7" id="KW-0732">Signal</keyword>
<comment type="function">
    <text evidence="4">RNA helicase.</text>
</comment>
<feature type="signal peptide" evidence="7">
    <location>
        <begin position="1"/>
        <end position="27"/>
    </location>
</feature>
<proteinExistence type="inferred from homology"/>
<evidence type="ECO:0000256" key="4">
    <source>
        <dbReference type="RuleBase" id="RU365068"/>
    </source>
</evidence>
<comment type="domain">
    <text evidence="4">The Q motif is unique to and characteristic of the DEAD box family of RNA helicases and controls ATP binding and hydrolysis.</text>
</comment>
<evidence type="ECO:0000256" key="5">
    <source>
        <dbReference type="SAM" id="Coils"/>
    </source>
</evidence>
<dbReference type="PANTHER" id="PTHR24031">
    <property type="entry name" value="RNA HELICASE"/>
    <property type="match status" value="1"/>
</dbReference>
<evidence type="ECO:0000256" key="6">
    <source>
        <dbReference type="SAM" id="MobiDB-lite"/>
    </source>
</evidence>
<feature type="region of interest" description="Disordered" evidence="6">
    <location>
        <begin position="47"/>
        <end position="73"/>
    </location>
</feature>
<dbReference type="AlphaFoldDB" id="A0AAD8XY88"/>
<keyword evidence="10" id="KW-1185">Reference proteome</keyword>
<feature type="chain" id="PRO_5042231147" description="ATP-dependent RNA helicase" evidence="7">
    <location>
        <begin position="28"/>
        <end position="1003"/>
    </location>
</feature>
<gene>
    <name evidence="9" type="ORF">QTG54_013845</name>
</gene>
<dbReference type="GO" id="GO:0003724">
    <property type="term" value="F:RNA helicase activity"/>
    <property type="evidence" value="ECO:0007669"/>
    <property type="project" value="UniProtKB-EC"/>
</dbReference>
<evidence type="ECO:0000256" key="7">
    <source>
        <dbReference type="SAM" id="SignalP"/>
    </source>
</evidence>
<keyword evidence="3 4" id="KW-0067">ATP-binding</keyword>
<dbReference type="SMART" id="SM00487">
    <property type="entry name" value="DEXDc"/>
    <property type="match status" value="1"/>
</dbReference>
<evidence type="ECO:0000256" key="3">
    <source>
        <dbReference type="ARBA" id="ARBA00022840"/>
    </source>
</evidence>
<feature type="compositionally biased region" description="Polar residues" evidence="6">
    <location>
        <begin position="63"/>
        <end position="73"/>
    </location>
</feature>
<dbReference type="EMBL" id="JATAAI010000033">
    <property type="protein sequence ID" value="KAK1735682.1"/>
    <property type="molecule type" value="Genomic_DNA"/>
</dbReference>
<evidence type="ECO:0000313" key="9">
    <source>
        <dbReference type="EMBL" id="KAK1735682.1"/>
    </source>
</evidence>
<organism evidence="9 10">
    <name type="scientific">Skeletonema marinoi</name>
    <dbReference type="NCBI Taxonomy" id="267567"/>
    <lineage>
        <taxon>Eukaryota</taxon>
        <taxon>Sar</taxon>
        <taxon>Stramenopiles</taxon>
        <taxon>Ochrophyta</taxon>
        <taxon>Bacillariophyta</taxon>
        <taxon>Coscinodiscophyceae</taxon>
        <taxon>Thalassiosirophycidae</taxon>
        <taxon>Thalassiosirales</taxon>
        <taxon>Skeletonemataceae</taxon>
        <taxon>Skeletonema</taxon>
        <taxon>Skeletonema marinoi-dohrnii complex</taxon>
    </lineage>
</organism>
<evidence type="ECO:0000313" key="10">
    <source>
        <dbReference type="Proteomes" id="UP001224775"/>
    </source>
</evidence>
<dbReference type="GO" id="GO:0003723">
    <property type="term" value="F:RNA binding"/>
    <property type="evidence" value="ECO:0007669"/>
    <property type="project" value="UniProtKB-UniRule"/>
</dbReference>
<feature type="compositionally biased region" description="Low complexity" evidence="6">
    <location>
        <begin position="300"/>
        <end position="311"/>
    </location>
</feature>
<name>A0AAD8XY88_9STRA</name>
<feature type="region of interest" description="Disordered" evidence="6">
    <location>
        <begin position="764"/>
        <end position="848"/>
    </location>
</feature>
<comment type="similarity">
    <text evidence="4">Belongs to the DEAD box helicase family.</text>
</comment>
<sequence>MMTTATLVLFLLTTTAILLIFQNGGSSSSNNNNILFVNSWSIQPPSFASRTKKPTTTLLQTTNDGSSNSSNEQPLDLATQVTSMGLNELQTQFRLAIAREDMAAAILYRDELAERVDSSNSYNYNDDTTMTDEERLKRKRQRLSWAGLGTAPWLMERLDALEYALPTTIQINAMEAVNAILSDSNNYNNSVKNIINSSNDNRDEDDDDNTLEERLLQSTSTIQNMGLLISGSTGSGKTLAYLVPTLSTLSQTLFTRQRIRIKAEEDVGDLMGDLLERVAVQTSPSMKGQGYDQVGINKQSSSSSTLGKSGTGVKSPIALIVVPTRELGVQIALLLFELVGGNRKQSATERSGKRNMFKYKGPKGVKIGCVLDDEMSKEGLKLQTDIAITTPRYLTKLMQDGDIDPSKLRVVVYDEADLGLEQTSTDNLKLLFDGSTTTKTKREFSRISYLVGATVTESLGNLAVKDEILPKGKSYIVTATRFAPLASDGDVMEATNIDGGDGEYVNAMPTVGISSSEDASKATLKDLSLCLDPGLRHERVVAPDNTELLCLARMLRKELQDFEIANATLTDEAENGSDSSDDEENDLLKQLAILREETKDLEEEFDFSSVASSSPKGTPDKINSLMRPKVVVFFPDEDEARDAILSLRDAMWGEHKLGVLLPNTGTAPLSIMESFKKGEVPGRERDFIVEDSHFEAVGEAWRTLYNTSMEMDEESLAGVRRDNTIKTRCVRFGVDYIERRHGETSAEQQQRHNTIQKAIERERKRRARALQSTEELRSTQDANTAARKSTQDANTAARKRTRAQQSPEERRSTQDANTASRKRTRAQQSPEERDDGRRQDREARRRKRSLDDTLIIGEEKVCNISTERLEENRHRISVVAYEEFYRKPLHPLLVEQYSLLLSPRAYREGDNFECCQSCNSGMQPSKAKKKGSKPPKYAIANGFVIGHFPSVIQIPGELTEAEFGGGLETIEDGAFVGCQSSLRRIAIPLQDDLNVYTEQQRKV</sequence>
<keyword evidence="4" id="KW-0694">RNA-binding</keyword>
<feature type="compositionally biased region" description="Polar residues" evidence="6">
    <location>
        <begin position="779"/>
        <end position="794"/>
    </location>
</feature>
<comment type="caution">
    <text evidence="9">The sequence shown here is derived from an EMBL/GenBank/DDBJ whole genome shotgun (WGS) entry which is preliminary data.</text>
</comment>
<dbReference type="InterPro" id="IPR027417">
    <property type="entry name" value="P-loop_NTPase"/>
</dbReference>
<reference evidence="9" key="1">
    <citation type="submission" date="2023-06" db="EMBL/GenBank/DDBJ databases">
        <title>Survivors Of The Sea: Transcriptome response of Skeletonema marinoi to long-term dormancy.</title>
        <authorList>
            <person name="Pinder M.I.M."/>
            <person name="Kourtchenko O."/>
            <person name="Robertson E.K."/>
            <person name="Larsson T."/>
            <person name="Maumus F."/>
            <person name="Osuna-Cruz C.M."/>
            <person name="Vancaester E."/>
            <person name="Stenow R."/>
            <person name="Vandepoele K."/>
            <person name="Ploug H."/>
            <person name="Bruchert V."/>
            <person name="Godhe A."/>
            <person name="Topel M."/>
        </authorList>
    </citation>
    <scope>NUCLEOTIDE SEQUENCE</scope>
    <source>
        <strain evidence="9">R05AC</strain>
    </source>
</reference>